<name>A0A9P6ERK9_9AGAR</name>
<feature type="region of interest" description="Disordered" evidence="2">
    <location>
        <begin position="618"/>
        <end position="648"/>
    </location>
</feature>
<keyword evidence="1" id="KW-0175">Coiled coil</keyword>
<feature type="compositionally biased region" description="Polar residues" evidence="2">
    <location>
        <begin position="83"/>
        <end position="111"/>
    </location>
</feature>
<feature type="compositionally biased region" description="Low complexity" evidence="2">
    <location>
        <begin position="10"/>
        <end position="33"/>
    </location>
</feature>
<proteinExistence type="predicted"/>
<dbReference type="GO" id="GO:0000146">
    <property type="term" value="F:microfilament motor activity"/>
    <property type="evidence" value="ECO:0007669"/>
    <property type="project" value="TreeGrafter"/>
</dbReference>
<feature type="coiled-coil region" evidence="1">
    <location>
        <begin position="341"/>
        <end position="533"/>
    </location>
</feature>
<dbReference type="OrthoDB" id="5569911at2759"/>
<dbReference type="GO" id="GO:0032982">
    <property type="term" value="C:myosin filament"/>
    <property type="evidence" value="ECO:0007669"/>
    <property type="project" value="TreeGrafter"/>
</dbReference>
<evidence type="ECO:0000313" key="4">
    <source>
        <dbReference type="EMBL" id="KAF9534120.1"/>
    </source>
</evidence>
<protein>
    <submittedName>
        <fullName evidence="4">Up-regulated during septation-domain-containing protein</fullName>
    </submittedName>
</protein>
<sequence>MNGVRRLLGAATSSSPQQQPDSLPSSPAAKPLSFGPRASGSRTLASASPYSSPQASSGLSLTDASPKASTTSSFINKKERKQPATNGVDNELQSPFSTPSRTALNISSRSQPDYPPSSPTRAQTMPSSPASVSSSRYSTRKSVNTDPGWKRLSGNLNTRDELLMSLIASEAVIDSREFDILSAEEVEELKKEHQVLSSRLGAMNKKLALETKIRDAALNLSKVNSTHKKMSKQTSEQLDAANRRVELAQRELWKVSDRVNDVYKRLMEHRAGVLSMSVRNMEKKLAGAHEDSGYDSSNRSTLMSPTLSVTALSPSSRARFDGAHLFAGHADAVVPKPKLSAEAAAAELAKVEEKLKEAKDQLLAATKKQGEMTRELSMMRLEKQEVETMMGMDLQAAEETIAALEQELPRLEDLNTEVHQLRDDKSSWTREKAELLERSKQVDVLQARLLDMENQRGAADGAEKMLEEIRNSSRQAVEEKDRELQLLKESWQVAQEEWEREKALIEEEKLEDLSKLQEEMDKIRDEEQRGAMETNEELNAGLATLQFLIKKHGIVLFSRDSSLQGLLNAIGMHIETVHAKLDAHTKAEGEWDSTRRKLEDDIRTGFDKRESLARRLEEARNDRDVARRDTMSMESRLPGHLRTPSVPVSTLPPLSALPPAEVGDLDVARIVAILQPLWHILPSPEARAAKAAGNSTRTPYRTDSPTSGTPSTPGGSNNAASLSDVDVRTLKTLYDPRSQASPQISNGPFTIEGFARRVQALINDDRALIERLVRFAQAHDLLKRNAERAQKLAQGGNNAMETYQKQVRILEERNFSIGSKAAALQEEVQILHDTIERLTADKHELEKLAADQAETCQQLTEANNTLSARTLTLAEEAAQAPEMIKKLLESQLAECKKSLESAQDELDAMRSSEQSQRIALLDELNSMQTENGNLRAQLRALKK</sequence>
<feature type="region of interest" description="Disordered" evidence="2">
    <location>
        <begin position="1"/>
        <end position="148"/>
    </location>
</feature>
<dbReference type="SUPFAM" id="SSF46585">
    <property type="entry name" value="HR1 repeat"/>
    <property type="match status" value="1"/>
</dbReference>
<reference evidence="4" key="1">
    <citation type="submission" date="2020-11" db="EMBL/GenBank/DDBJ databases">
        <authorList>
            <consortium name="DOE Joint Genome Institute"/>
            <person name="Ahrendt S."/>
            <person name="Riley R."/>
            <person name="Andreopoulos W."/>
            <person name="Labutti K."/>
            <person name="Pangilinan J."/>
            <person name="Ruiz-Duenas F.J."/>
            <person name="Barrasa J.M."/>
            <person name="Sanchez-Garcia M."/>
            <person name="Camarero S."/>
            <person name="Miyauchi S."/>
            <person name="Serrano A."/>
            <person name="Linde D."/>
            <person name="Babiker R."/>
            <person name="Drula E."/>
            <person name="Ayuso-Fernandez I."/>
            <person name="Pacheco R."/>
            <person name="Padilla G."/>
            <person name="Ferreira P."/>
            <person name="Barriuso J."/>
            <person name="Kellner H."/>
            <person name="Castanera R."/>
            <person name="Alfaro M."/>
            <person name="Ramirez L."/>
            <person name="Pisabarro A.G."/>
            <person name="Kuo A."/>
            <person name="Tritt A."/>
            <person name="Lipzen A."/>
            <person name="He G."/>
            <person name="Yan M."/>
            <person name="Ng V."/>
            <person name="Cullen D."/>
            <person name="Martin F."/>
            <person name="Rosso M.-N."/>
            <person name="Henrissat B."/>
            <person name="Hibbett D."/>
            <person name="Martinez A.T."/>
            <person name="Grigoriev I.V."/>
        </authorList>
    </citation>
    <scope>NUCLEOTIDE SEQUENCE</scope>
    <source>
        <strain evidence="4">CBS 506.95</strain>
    </source>
</reference>
<dbReference type="InterPro" id="IPR036274">
    <property type="entry name" value="HR1_rpt_sf"/>
</dbReference>
<dbReference type="GO" id="GO:0051015">
    <property type="term" value="F:actin filament binding"/>
    <property type="evidence" value="ECO:0007669"/>
    <property type="project" value="TreeGrafter"/>
</dbReference>
<gene>
    <name evidence="4" type="ORF">CPB83DRAFT_843710</name>
</gene>
<accession>A0A9P6ERK9</accession>
<dbReference type="PANTHER" id="PTHR45615:SF40">
    <property type="entry name" value="MYOSIN HEAVY CHAIN, NON-MUSCLE"/>
    <property type="match status" value="1"/>
</dbReference>
<organism evidence="4 5">
    <name type="scientific">Crepidotus variabilis</name>
    <dbReference type="NCBI Taxonomy" id="179855"/>
    <lineage>
        <taxon>Eukaryota</taxon>
        <taxon>Fungi</taxon>
        <taxon>Dikarya</taxon>
        <taxon>Basidiomycota</taxon>
        <taxon>Agaricomycotina</taxon>
        <taxon>Agaricomycetes</taxon>
        <taxon>Agaricomycetidae</taxon>
        <taxon>Agaricales</taxon>
        <taxon>Agaricineae</taxon>
        <taxon>Crepidotaceae</taxon>
        <taxon>Crepidotus</taxon>
    </lineage>
</organism>
<comment type="caution">
    <text evidence="4">The sequence shown here is derived from an EMBL/GenBank/DDBJ whole genome shotgun (WGS) entry which is preliminary data.</text>
</comment>
<feature type="compositionally biased region" description="Low complexity" evidence="2">
    <location>
        <begin position="126"/>
        <end position="142"/>
    </location>
</feature>
<feature type="compositionally biased region" description="Low complexity" evidence="2">
    <location>
        <begin position="704"/>
        <end position="716"/>
    </location>
</feature>
<dbReference type="PANTHER" id="PTHR45615">
    <property type="entry name" value="MYOSIN HEAVY CHAIN, NON-MUSCLE"/>
    <property type="match status" value="1"/>
</dbReference>
<evidence type="ECO:0000256" key="2">
    <source>
        <dbReference type="SAM" id="MobiDB-lite"/>
    </source>
</evidence>
<feature type="region of interest" description="Disordered" evidence="2">
    <location>
        <begin position="689"/>
        <end position="722"/>
    </location>
</feature>
<evidence type="ECO:0000259" key="3">
    <source>
        <dbReference type="Pfam" id="PF15456"/>
    </source>
</evidence>
<feature type="compositionally biased region" description="Basic and acidic residues" evidence="2">
    <location>
        <begin position="618"/>
        <end position="631"/>
    </location>
</feature>
<feature type="domain" description="Up-regulated during septation protein 1" evidence="3">
    <location>
        <begin position="164"/>
        <end position="276"/>
    </location>
</feature>
<dbReference type="Proteomes" id="UP000807306">
    <property type="component" value="Unassembled WGS sequence"/>
</dbReference>
<keyword evidence="5" id="KW-1185">Reference proteome</keyword>
<dbReference type="GO" id="GO:0005737">
    <property type="term" value="C:cytoplasm"/>
    <property type="evidence" value="ECO:0007669"/>
    <property type="project" value="TreeGrafter"/>
</dbReference>
<feature type="compositionally biased region" description="Polar residues" evidence="2">
    <location>
        <begin position="693"/>
        <end position="703"/>
    </location>
</feature>
<dbReference type="InterPro" id="IPR029191">
    <property type="entry name" value="Uds1"/>
</dbReference>
<evidence type="ECO:0000256" key="1">
    <source>
        <dbReference type="SAM" id="Coils"/>
    </source>
</evidence>
<dbReference type="AlphaFoldDB" id="A0A9P6ERK9"/>
<feature type="compositionally biased region" description="Low complexity" evidence="2">
    <location>
        <begin position="44"/>
        <end position="61"/>
    </location>
</feature>
<dbReference type="Pfam" id="PF15456">
    <property type="entry name" value="Uds1"/>
    <property type="match status" value="1"/>
</dbReference>
<feature type="coiled-coil region" evidence="1">
    <location>
        <begin position="231"/>
        <end position="258"/>
    </location>
</feature>
<dbReference type="GO" id="GO:0016460">
    <property type="term" value="C:myosin II complex"/>
    <property type="evidence" value="ECO:0007669"/>
    <property type="project" value="TreeGrafter"/>
</dbReference>
<feature type="coiled-coil region" evidence="1">
    <location>
        <begin position="793"/>
        <end position="912"/>
    </location>
</feature>
<dbReference type="EMBL" id="MU157826">
    <property type="protein sequence ID" value="KAF9534120.1"/>
    <property type="molecule type" value="Genomic_DNA"/>
</dbReference>
<evidence type="ECO:0000313" key="5">
    <source>
        <dbReference type="Proteomes" id="UP000807306"/>
    </source>
</evidence>